<dbReference type="InterPro" id="IPR018484">
    <property type="entry name" value="FGGY_N"/>
</dbReference>
<feature type="domain" description="Carbohydrate kinase FGGY N-terminal" evidence="4">
    <location>
        <begin position="40"/>
        <end position="289"/>
    </location>
</feature>
<evidence type="ECO:0008006" key="8">
    <source>
        <dbReference type="Google" id="ProtNLM"/>
    </source>
</evidence>
<evidence type="ECO:0000313" key="7">
    <source>
        <dbReference type="Proteomes" id="UP000243579"/>
    </source>
</evidence>
<keyword evidence="7" id="KW-1185">Reference proteome</keyword>
<accession>A0A1V9ZRJ0</accession>
<reference evidence="6 7" key="1">
    <citation type="journal article" date="2014" name="Genome Biol. Evol.">
        <title>The secreted proteins of Achlya hypogyna and Thraustotheca clavata identify the ancestral oomycete secretome and reveal gene acquisitions by horizontal gene transfer.</title>
        <authorList>
            <person name="Misner I."/>
            <person name="Blouin N."/>
            <person name="Leonard G."/>
            <person name="Richards T.A."/>
            <person name="Lane C.E."/>
        </authorList>
    </citation>
    <scope>NUCLEOTIDE SEQUENCE [LARGE SCALE GENOMIC DNA]</scope>
    <source>
        <strain evidence="6 7">ATCC 48635</strain>
    </source>
</reference>
<keyword evidence="3" id="KW-0418">Kinase</keyword>
<protein>
    <recommendedName>
        <fullName evidence="8">Carbohydrate kinase</fullName>
    </recommendedName>
</protein>
<evidence type="ECO:0000259" key="5">
    <source>
        <dbReference type="Pfam" id="PF02782"/>
    </source>
</evidence>
<dbReference type="OrthoDB" id="1728974at2759"/>
<evidence type="ECO:0000256" key="2">
    <source>
        <dbReference type="ARBA" id="ARBA00022679"/>
    </source>
</evidence>
<dbReference type="Pfam" id="PF02782">
    <property type="entry name" value="FGGY_C"/>
    <property type="match status" value="1"/>
</dbReference>
<evidence type="ECO:0000256" key="1">
    <source>
        <dbReference type="ARBA" id="ARBA00009156"/>
    </source>
</evidence>
<dbReference type="PANTHER" id="PTHR43095:SF2">
    <property type="entry name" value="GLUCONOKINASE"/>
    <property type="match status" value="1"/>
</dbReference>
<feature type="domain" description="Carbohydrate kinase FGGY C-terminal" evidence="5">
    <location>
        <begin position="301"/>
        <end position="480"/>
    </location>
</feature>
<evidence type="ECO:0000256" key="3">
    <source>
        <dbReference type="ARBA" id="ARBA00022777"/>
    </source>
</evidence>
<keyword evidence="2" id="KW-0808">Transferase</keyword>
<dbReference type="Gene3D" id="3.30.420.40">
    <property type="match status" value="2"/>
</dbReference>
<dbReference type="AlphaFoldDB" id="A0A1V9ZRJ0"/>
<dbReference type="PIRSF" id="PIRSF000538">
    <property type="entry name" value="GlpK"/>
    <property type="match status" value="1"/>
</dbReference>
<comment type="caution">
    <text evidence="6">The sequence shown here is derived from an EMBL/GenBank/DDBJ whole genome shotgun (WGS) entry which is preliminary data.</text>
</comment>
<gene>
    <name evidence="6" type="ORF">ACHHYP_20124</name>
</gene>
<comment type="similarity">
    <text evidence="1">Belongs to the FGGY kinase family.</text>
</comment>
<name>A0A1V9ZRJ0_ACHHY</name>
<proteinExistence type="inferred from homology"/>
<dbReference type="PANTHER" id="PTHR43095">
    <property type="entry name" value="SUGAR KINASE"/>
    <property type="match status" value="1"/>
</dbReference>
<dbReference type="SUPFAM" id="SSF53067">
    <property type="entry name" value="Actin-like ATPase domain"/>
    <property type="match status" value="2"/>
</dbReference>
<dbReference type="InterPro" id="IPR043129">
    <property type="entry name" value="ATPase_NBD"/>
</dbReference>
<dbReference type="InterPro" id="IPR050406">
    <property type="entry name" value="FGGY_Carb_Kinase"/>
</dbReference>
<dbReference type="GO" id="GO:0005975">
    <property type="term" value="P:carbohydrate metabolic process"/>
    <property type="evidence" value="ECO:0007669"/>
    <property type="project" value="InterPro"/>
</dbReference>
<dbReference type="EMBL" id="JNBR01000028">
    <property type="protein sequence ID" value="OQS00638.1"/>
    <property type="molecule type" value="Genomic_DNA"/>
</dbReference>
<dbReference type="CDD" id="cd07770">
    <property type="entry name" value="ASKHA_NBD_FGGY_GntK"/>
    <property type="match status" value="1"/>
</dbReference>
<dbReference type="InterPro" id="IPR018485">
    <property type="entry name" value="FGGY_C"/>
</dbReference>
<dbReference type="STRING" id="1202772.A0A1V9ZRJ0"/>
<evidence type="ECO:0000259" key="4">
    <source>
        <dbReference type="Pfam" id="PF00370"/>
    </source>
</evidence>
<dbReference type="Proteomes" id="UP000243579">
    <property type="component" value="Unassembled WGS sequence"/>
</dbReference>
<evidence type="ECO:0000313" key="6">
    <source>
        <dbReference type="EMBL" id="OQS00638.1"/>
    </source>
</evidence>
<organism evidence="6 7">
    <name type="scientific">Achlya hypogyna</name>
    <name type="common">Oomycete</name>
    <name type="synonym">Protoachlya hypogyna</name>
    <dbReference type="NCBI Taxonomy" id="1202772"/>
    <lineage>
        <taxon>Eukaryota</taxon>
        <taxon>Sar</taxon>
        <taxon>Stramenopiles</taxon>
        <taxon>Oomycota</taxon>
        <taxon>Saprolegniomycetes</taxon>
        <taxon>Saprolegniales</taxon>
        <taxon>Achlyaceae</taxon>
        <taxon>Achlya</taxon>
    </lineage>
</organism>
<dbReference type="GO" id="GO:0016301">
    <property type="term" value="F:kinase activity"/>
    <property type="evidence" value="ECO:0007669"/>
    <property type="project" value="UniProtKB-KW"/>
</dbReference>
<sequence>MVRVMTTLATLGVIGALTGAYLMRRAAQLEEYEKAKEATIVVVDIGSSSVRASAYVFVRGEWVAVEGSLRQQPMRALQPNGTANMSLIQAAVECVLDGTTAWLSKQKAYTVVQVGFSSFAMSLVGVNSAGSPITPVYTYAGQGADEARELSDVLAKGGLDAEIYDRTGAPLHPAYAAPQLLRRHRSEHVPVHKWQSVVGVLLRAWTTATGPLPMSYSEASWTGLLDFRSGTWNQKLLELSLTDPATMPPVQDPSTPVGHLNASYARRWPLLGDATFFLAFGDGAVANVGAKCTDPSRVCLTIGTSAAMRVLLPLSKLQKVPRGLWCYRVDATHVLLGGALTDGGSLYAWAQQTLTLPPDAVRQLTAMPPASHGLTMLPFLHGERAPGWHPKAACTISGITSATTPVHLLRATFEAVALRLAAIYSLLALVAAQDATIVASGTALTSSALWRQMIADAIGRKVELETDAVETTSRGVAILLGAYTGKGSVALPLSTARVTAQPSLPAHAAYLAAREAQEALYQNLYHK</sequence>
<dbReference type="InterPro" id="IPR000577">
    <property type="entry name" value="Carb_kinase_FGGY"/>
</dbReference>
<dbReference type="Pfam" id="PF00370">
    <property type="entry name" value="FGGY_N"/>
    <property type="match status" value="1"/>
</dbReference>